<dbReference type="PANTHER" id="PTHR37412">
    <property type="entry name" value="C2 DOMAIN-CONTAINING PROTEIN 5"/>
    <property type="match status" value="1"/>
</dbReference>
<dbReference type="GO" id="GO:0072659">
    <property type="term" value="P:protein localization to plasma membrane"/>
    <property type="evidence" value="ECO:0007669"/>
    <property type="project" value="TreeGrafter"/>
</dbReference>
<dbReference type="GO" id="GO:0005544">
    <property type="term" value="F:calcium-dependent phospholipid binding"/>
    <property type="evidence" value="ECO:0007669"/>
    <property type="project" value="InterPro"/>
</dbReference>
<dbReference type="GO" id="GO:0010828">
    <property type="term" value="P:positive regulation of D-glucose transmembrane transport"/>
    <property type="evidence" value="ECO:0007669"/>
    <property type="project" value="TreeGrafter"/>
</dbReference>
<reference evidence="3 4" key="1">
    <citation type="submission" date="2019-03" db="EMBL/GenBank/DDBJ databases">
        <title>Single cell metagenomics reveals metabolic interactions within the superorganism composed of flagellate Streblomastix strix and complex community of Bacteroidetes bacteria on its surface.</title>
        <authorList>
            <person name="Treitli S.C."/>
            <person name="Kolisko M."/>
            <person name="Husnik F."/>
            <person name="Keeling P."/>
            <person name="Hampl V."/>
        </authorList>
    </citation>
    <scope>NUCLEOTIDE SEQUENCE [LARGE SCALE GENOMIC DNA]</scope>
    <source>
        <strain evidence="3">ST1C</strain>
    </source>
</reference>
<dbReference type="InterPro" id="IPR000008">
    <property type="entry name" value="C2_dom"/>
</dbReference>
<dbReference type="GO" id="GO:0031340">
    <property type="term" value="P:positive regulation of vesicle fusion"/>
    <property type="evidence" value="ECO:0007669"/>
    <property type="project" value="TreeGrafter"/>
</dbReference>
<evidence type="ECO:0000313" key="3">
    <source>
        <dbReference type="EMBL" id="KAA6378327.1"/>
    </source>
</evidence>
<dbReference type="GO" id="GO:0065002">
    <property type="term" value="P:intracellular protein transmembrane transport"/>
    <property type="evidence" value="ECO:0007669"/>
    <property type="project" value="TreeGrafter"/>
</dbReference>
<dbReference type="InterPro" id="IPR035892">
    <property type="entry name" value="C2_domain_sf"/>
</dbReference>
<name>A0A5J4V6T1_9EUKA</name>
<evidence type="ECO:0000313" key="4">
    <source>
        <dbReference type="Proteomes" id="UP000324800"/>
    </source>
</evidence>
<dbReference type="PROSITE" id="PS50004">
    <property type="entry name" value="C2"/>
    <property type="match status" value="1"/>
</dbReference>
<feature type="region of interest" description="Disordered" evidence="1">
    <location>
        <begin position="410"/>
        <end position="475"/>
    </location>
</feature>
<dbReference type="Gene3D" id="2.60.40.150">
    <property type="entry name" value="C2 domain"/>
    <property type="match status" value="1"/>
</dbReference>
<feature type="domain" description="C2" evidence="2">
    <location>
        <begin position="8"/>
        <end position="129"/>
    </location>
</feature>
<dbReference type="InterPro" id="IPR056431">
    <property type="entry name" value="C2CD5_YbjQ-rel_dom"/>
</dbReference>
<sequence>MDISTIIKEGKEKETKEKAETVTYEVTVIEASKLPVMDVPSNSTDAYVEIHYGLQNMQKTKIKKKSLNPEWNEEFKLKISKDFISDDNIIEFRVMDKDTLTSDDLIGSVFLDLFELCSSGKNETVGDWFPIMDSLIGINGYLHVSVRYENTTNSTEDKSAVIFSSLMQPPACWEIKSIVGLVRGLLTEKDPEHQWVDRVRASKLSNIERTKTFAVLKSKLRKRIIAEAQAYSCNAVLGFTVMFDMEGEVGLIVGRAIGTAAIIKKYDIPSAQLILGSEERNKSDPNTLKILPEIQQDNFRMPFIPPPPAVVFCTLNSLSIPYTYGSAICVRAVHVLKKKDEHARTSSGRRIAWWGEVQAEAARQAMQCGCNVVIGYKEKTAVFEHVCVLTGEGTAIRCNPWITKIIQEEKKQERNSERELNQSTPINIQSPYHSPSTLIRDQSPVSSPGLEIQASQQVQQHQSTQQQQSHQDHKRERTNKCACCSNACISEFVISTTEPPSFLINPRNIRSKY</sequence>
<dbReference type="PANTHER" id="PTHR37412:SF2">
    <property type="entry name" value="C2 DOMAIN-CONTAINING PROTEIN 5"/>
    <property type="match status" value="1"/>
</dbReference>
<dbReference type="GO" id="GO:0005886">
    <property type="term" value="C:plasma membrane"/>
    <property type="evidence" value="ECO:0007669"/>
    <property type="project" value="TreeGrafter"/>
</dbReference>
<dbReference type="Proteomes" id="UP000324800">
    <property type="component" value="Unassembled WGS sequence"/>
</dbReference>
<evidence type="ECO:0000256" key="1">
    <source>
        <dbReference type="SAM" id="MobiDB-lite"/>
    </source>
</evidence>
<dbReference type="GO" id="GO:0090314">
    <property type="term" value="P:positive regulation of protein targeting to membrane"/>
    <property type="evidence" value="ECO:0007669"/>
    <property type="project" value="TreeGrafter"/>
</dbReference>
<protein>
    <submittedName>
        <fullName evidence="3">Putative C2 calcium dependent membrane targeting</fullName>
    </submittedName>
</protein>
<gene>
    <name evidence="3" type="ORF">EZS28_026145</name>
</gene>
<dbReference type="GO" id="GO:0005509">
    <property type="term" value="F:calcium ion binding"/>
    <property type="evidence" value="ECO:0007669"/>
    <property type="project" value="TreeGrafter"/>
</dbReference>
<dbReference type="InterPro" id="IPR038983">
    <property type="entry name" value="C2CD5"/>
</dbReference>
<dbReference type="SMART" id="SM00239">
    <property type="entry name" value="C2"/>
    <property type="match status" value="1"/>
</dbReference>
<dbReference type="Pfam" id="PF23025">
    <property type="entry name" value="YbjQ_2"/>
    <property type="match status" value="2"/>
</dbReference>
<dbReference type="AlphaFoldDB" id="A0A5J4V6T1"/>
<dbReference type="EMBL" id="SNRW01009218">
    <property type="protein sequence ID" value="KAA6378327.1"/>
    <property type="molecule type" value="Genomic_DNA"/>
</dbReference>
<dbReference type="Pfam" id="PF00168">
    <property type="entry name" value="C2"/>
    <property type="match status" value="1"/>
</dbReference>
<accession>A0A5J4V6T1</accession>
<dbReference type="OrthoDB" id="419768at2759"/>
<feature type="compositionally biased region" description="Polar residues" evidence="1">
    <location>
        <begin position="421"/>
        <end position="446"/>
    </location>
</feature>
<comment type="caution">
    <text evidence="3">The sequence shown here is derived from an EMBL/GenBank/DDBJ whole genome shotgun (WGS) entry which is preliminary data.</text>
</comment>
<feature type="compositionally biased region" description="Basic and acidic residues" evidence="1">
    <location>
        <begin position="410"/>
        <end position="420"/>
    </location>
</feature>
<feature type="compositionally biased region" description="Low complexity" evidence="1">
    <location>
        <begin position="453"/>
        <end position="469"/>
    </location>
</feature>
<organism evidence="3 4">
    <name type="scientific">Streblomastix strix</name>
    <dbReference type="NCBI Taxonomy" id="222440"/>
    <lineage>
        <taxon>Eukaryota</taxon>
        <taxon>Metamonada</taxon>
        <taxon>Preaxostyla</taxon>
        <taxon>Oxymonadida</taxon>
        <taxon>Streblomastigidae</taxon>
        <taxon>Streblomastix</taxon>
    </lineage>
</organism>
<proteinExistence type="predicted"/>
<evidence type="ECO:0000259" key="2">
    <source>
        <dbReference type="PROSITE" id="PS50004"/>
    </source>
</evidence>
<dbReference type="SUPFAM" id="SSF49562">
    <property type="entry name" value="C2 domain (Calcium/lipid-binding domain, CaLB)"/>
    <property type="match status" value="1"/>
</dbReference>